<protein>
    <submittedName>
        <fullName evidence="1">Uncharacterized protein</fullName>
    </submittedName>
</protein>
<dbReference type="GO" id="GO:0140326">
    <property type="term" value="F:ATPase-coupled intramembrane lipid transporter activity"/>
    <property type="evidence" value="ECO:0007669"/>
    <property type="project" value="TreeGrafter"/>
</dbReference>
<evidence type="ECO:0000313" key="1">
    <source>
        <dbReference type="EMBL" id="VEL37302.1"/>
    </source>
</evidence>
<dbReference type="AlphaFoldDB" id="A0A3S5B5Q2"/>
<dbReference type="Gene3D" id="3.40.1110.10">
    <property type="entry name" value="Calcium-transporting ATPase, cytoplasmic domain N"/>
    <property type="match status" value="1"/>
</dbReference>
<name>A0A3S5B5Q2_9PLAT</name>
<keyword evidence="2" id="KW-1185">Reference proteome</keyword>
<organism evidence="1 2">
    <name type="scientific">Protopolystoma xenopodis</name>
    <dbReference type="NCBI Taxonomy" id="117903"/>
    <lineage>
        <taxon>Eukaryota</taxon>
        <taxon>Metazoa</taxon>
        <taxon>Spiralia</taxon>
        <taxon>Lophotrochozoa</taxon>
        <taxon>Platyhelminthes</taxon>
        <taxon>Monogenea</taxon>
        <taxon>Polyopisthocotylea</taxon>
        <taxon>Polystomatidea</taxon>
        <taxon>Polystomatidae</taxon>
        <taxon>Protopolystoma</taxon>
    </lineage>
</organism>
<dbReference type="GO" id="GO:0005886">
    <property type="term" value="C:plasma membrane"/>
    <property type="evidence" value="ECO:0007669"/>
    <property type="project" value="TreeGrafter"/>
</dbReference>
<dbReference type="PANTHER" id="PTHR24092">
    <property type="entry name" value="PROBABLE PHOSPHOLIPID-TRANSPORTING ATPASE"/>
    <property type="match status" value="1"/>
</dbReference>
<reference evidence="1" key="1">
    <citation type="submission" date="2018-11" db="EMBL/GenBank/DDBJ databases">
        <authorList>
            <consortium name="Pathogen Informatics"/>
        </authorList>
    </citation>
    <scope>NUCLEOTIDE SEQUENCE</scope>
</reference>
<accession>A0A3S5B5Q2</accession>
<gene>
    <name evidence="1" type="ORF">PXEA_LOCUS30742</name>
</gene>
<dbReference type="GO" id="GO:0005783">
    <property type="term" value="C:endoplasmic reticulum"/>
    <property type="evidence" value="ECO:0007669"/>
    <property type="project" value="TreeGrafter"/>
</dbReference>
<dbReference type="SUPFAM" id="SSF81660">
    <property type="entry name" value="Metal cation-transporting ATPase, ATP-binding domain N"/>
    <property type="match status" value="1"/>
</dbReference>
<sequence length="148" mass="16426">MKSSLDREPLFLLASSPDEKALVEAAAKAGIVYTGKMTQAGHLFYTVKRHKDLLSHEGEVISETDSSPDNEELSVADGKAYPQVSLVTKDICSTKRSHCETYQIDAILDFDSTRKRMTVLARHPDGACYIHSKGAETSMLLYWMNIEA</sequence>
<dbReference type="GO" id="GO:0045332">
    <property type="term" value="P:phospholipid translocation"/>
    <property type="evidence" value="ECO:0007669"/>
    <property type="project" value="TreeGrafter"/>
</dbReference>
<dbReference type="Proteomes" id="UP000784294">
    <property type="component" value="Unassembled WGS sequence"/>
</dbReference>
<comment type="caution">
    <text evidence="1">The sequence shown here is derived from an EMBL/GenBank/DDBJ whole genome shotgun (WGS) entry which is preliminary data.</text>
</comment>
<proteinExistence type="predicted"/>
<evidence type="ECO:0000313" key="2">
    <source>
        <dbReference type="Proteomes" id="UP000784294"/>
    </source>
</evidence>
<dbReference type="OrthoDB" id="377733at2759"/>
<dbReference type="PANTHER" id="PTHR24092:SF175">
    <property type="entry name" value="PHOSPHOLIPID-TRANSPORTING ATPASE"/>
    <property type="match status" value="1"/>
</dbReference>
<dbReference type="GO" id="GO:0000166">
    <property type="term" value="F:nucleotide binding"/>
    <property type="evidence" value="ECO:0007669"/>
    <property type="project" value="InterPro"/>
</dbReference>
<dbReference type="EMBL" id="CAAALY010254563">
    <property type="protein sequence ID" value="VEL37302.1"/>
    <property type="molecule type" value="Genomic_DNA"/>
</dbReference>
<dbReference type="InterPro" id="IPR023299">
    <property type="entry name" value="ATPase_P-typ_cyto_dom_N"/>
</dbReference>